<evidence type="ECO:0000313" key="1">
    <source>
        <dbReference type="EMBL" id="AXF55766.1"/>
    </source>
</evidence>
<dbReference type="EMBL" id="CP031092">
    <property type="protein sequence ID" value="AXF55766.1"/>
    <property type="molecule type" value="Genomic_DNA"/>
</dbReference>
<protein>
    <submittedName>
        <fullName evidence="1">Uncharacterized protein</fullName>
    </submittedName>
</protein>
<name>A0A345BXT5_9BACI</name>
<evidence type="ECO:0000313" key="2">
    <source>
        <dbReference type="Proteomes" id="UP000252100"/>
    </source>
</evidence>
<dbReference type="AlphaFoldDB" id="A0A345BXT5"/>
<accession>A0A345BXT5</accession>
<organism evidence="1 2">
    <name type="scientific">Salicibibacter kimchii</name>
    <dbReference type="NCBI Taxonomy" id="2099786"/>
    <lineage>
        <taxon>Bacteria</taxon>
        <taxon>Bacillati</taxon>
        <taxon>Bacillota</taxon>
        <taxon>Bacilli</taxon>
        <taxon>Bacillales</taxon>
        <taxon>Bacillaceae</taxon>
        <taxon>Salicibibacter</taxon>
    </lineage>
</organism>
<sequence>MSKEGRHRHIKKAKLCWEVEASTGKREWNRPSKLGMNVSYLRKEFLVRCTNRWNFDEKLMG</sequence>
<dbReference type="Proteomes" id="UP000252100">
    <property type="component" value="Chromosome"/>
</dbReference>
<dbReference type="KEGG" id="rue:DT065_06825"/>
<reference evidence="1 2" key="1">
    <citation type="journal article" date="2018" name="J. Microbiol.">
        <title>Salicibibacter kimchii gen. nov., sp. nov., a moderately halophilic and alkalitolerant bacterium in the family Bacillaceae, isolated from kimchi.</title>
        <authorList>
            <person name="Jang J.Y."/>
            <person name="Oh Y.J."/>
            <person name="Lim S.K."/>
            <person name="Park H.K."/>
            <person name="Lee C."/>
            <person name="Kim J.Y."/>
            <person name="Lee M.A."/>
            <person name="Choi H.J."/>
        </authorList>
    </citation>
    <scope>NUCLEOTIDE SEQUENCE [LARGE SCALE GENOMIC DNA]</scope>
    <source>
        <strain evidence="1 2">NKC1-1</strain>
    </source>
</reference>
<keyword evidence="2" id="KW-1185">Reference proteome</keyword>
<proteinExistence type="predicted"/>
<gene>
    <name evidence="1" type="ORF">DT065_06825</name>
</gene>